<sequence>MRETTTLRNRVRLRPVWPSGWWFDGLLVAVLVAMTLALANGLLVDTDLAVRDWVNGHRPDIANVVALVLNYLGQGGPLTLISIGLAVLVGWRTRSVRPLFVPATAFVFTYLTIGPAKVWTDRAAPSSKLPPEESVQIFATLPPAEYDMSYPSGHVANTVVWYGVIALLLAALLRTLGRPDISPTLYRAMRILPPVIVFCTTTYLGHHWLTDSVAGLLLGLFLDRLLSRVPWDDVPLPALPMALNRPGVFTSTP</sequence>
<dbReference type="InterPro" id="IPR000326">
    <property type="entry name" value="PAP2/HPO"/>
</dbReference>
<reference evidence="4" key="1">
    <citation type="journal article" date="2019" name="Int. J. Syst. Evol. Microbiol.">
        <title>The Global Catalogue of Microorganisms (GCM) 10K type strain sequencing project: providing services to taxonomists for standard genome sequencing and annotation.</title>
        <authorList>
            <consortium name="The Broad Institute Genomics Platform"/>
            <consortium name="The Broad Institute Genome Sequencing Center for Infectious Disease"/>
            <person name="Wu L."/>
            <person name="Ma J."/>
        </authorList>
    </citation>
    <scope>NUCLEOTIDE SEQUENCE [LARGE SCALE GENOMIC DNA]</scope>
    <source>
        <strain evidence="4">JCM 31037</strain>
    </source>
</reference>
<dbReference type="Proteomes" id="UP001597260">
    <property type="component" value="Unassembled WGS sequence"/>
</dbReference>
<keyword evidence="1" id="KW-0472">Membrane</keyword>
<keyword evidence="1" id="KW-1133">Transmembrane helix</keyword>
<feature type="transmembrane region" description="Helical" evidence="1">
    <location>
        <begin position="64"/>
        <end position="87"/>
    </location>
</feature>
<feature type="transmembrane region" description="Helical" evidence="1">
    <location>
        <begin position="188"/>
        <end position="209"/>
    </location>
</feature>
<keyword evidence="1" id="KW-0812">Transmembrane</keyword>
<protein>
    <submittedName>
        <fullName evidence="3">Phosphatase PAP2 family protein</fullName>
    </submittedName>
</protein>
<evidence type="ECO:0000259" key="2">
    <source>
        <dbReference type="Pfam" id="PF01569"/>
    </source>
</evidence>
<dbReference type="SUPFAM" id="SSF48317">
    <property type="entry name" value="Acid phosphatase/Vanadium-dependent haloperoxidase"/>
    <property type="match status" value="1"/>
</dbReference>
<accession>A0ABW3Y8D2</accession>
<evidence type="ECO:0000313" key="3">
    <source>
        <dbReference type="EMBL" id="MFD1320709.1"/>
    </source>
</evidence>
<dbReference type="Gene3D" id="1.20.144.10">
    <property type="entry name" value="Phosphatidic acid phosphatase type 2/haloperoxidase"/>
    <property type="match status" value="1"/>
</dbReference>
<dbReference type="RefSeq" id="WP_377567974.1">
    <property type="nucleotide sequence ID" value="NZ_JBHTMP010000007.1"/>
</dbReference>
<feature type="transmembrane region" description="Helical" evidence="1">
    <location>
        <begin position="159"/>
        <end position="176"/>
    </location>
</feature>
<gene>
    <name evidence="3" type="ORF">ACFQ4H_06345</name>
</gene>
<dbReference type="EMBL" id="JBHTMP010000007">
    <property type="protein sequence ID" value="MFD1320709.1"/>
    <property type="molecule type" value="Genomic_DNA"/>
</dbReference>
<evidence type="ECO:0000313" key="4">
    <source>
        <dbReference type="Proteomes" id="UP001597260"/>
    </source>
</evidence>
<dbReference type="Pfam" id="PF01569">
    <property type="entry name" value="PAP2"/>
    <property type="match status" value="1"/>
</dbReference>
<feature type="transmembrane region" description="Helical" evidence="1">
    <location>
        <begin position="99"/>
        <end position="119"/>
    </location>
</feature>
<feature type="transmembrane region" description="Helical" evidence="1">
    <location>
        <begin position="21"/>
        <end position="44"/>
    </location>
</feature>
<comment type="caution">
    <text evidence="3">The sequence shown here is derived from an EMBL/GenBank/DDBJ whole genome shotgun (WGS) entry which is preliminary data.</text>
</comment>
<dbReference type="InterPro" id="IPR036938">
    <property type="entry name" value="PAP2/HPO_sf"/>
</dbReference>
<keyword evidence="4" id="KW-1185">Reference proteome</keyword>
<proteinExistence type="predicted"/>
<organism evidence="3 4">
    <name type="scientific">Micromonospora sonneratiae</name>
    <dbReference type="NCBI Taxonomy" id="1184706"/>
    <lineage>
        <taxon>Bacteria</taxon>
        <taxon>Bacillati</taxon>
        <taxon>Actinomycetota</taxon>
        <taxon>Actinomycetes</taxon>
        <taxon>Micromonosporales</taxon>
        <taxon>Micromonosporaceae</taxon>
        <taxon>Micromonospora</taxon>
    </lineage>
</organism>
<name>A0ABW3Y8D2_9ACTN</name>
<evidence type="ECO:0000256" key="1">
    <source>
        <dbReference type="SAM" id="Phobius"/>
    </source>
</evidence>
<feature type="domain" description="Phosphatidic acid phosphatase type 2/haloperoxidase" evidence="2">
    <location>
        <begin position="103"/>
        <end position="232"/>
    </location>
</feature>